<evidence type="ECO:0000256" key="1">
    <source>
        <dbReference type="ARBA" id="ARBA00004651"/>
    </source>
</evidence>
<dbReference type="EMBL" id="SNYK01000001">
    <property type="protein sequence ID" value="TDQ39884.1"/>
    <property type="molecule type" value="Genomic_DNA"/>
</dbReference>
<keyword evidence="3 7" id="KW-0812">Transmembrane</keyword>
<comment type="subcellular location">
    <subcellularLocation>
        <location evidence="1">Cell membrane</location>
        <topology evidence="1">Multi-pass membrane protein</topology>
    </subcellularLocation>
    <subcellularLocation>
        <location evidence="6">Membrane</location>
        <topology evidence="6">Multi-pass membrane protein</topology>
    </subcellularLocation>
</comment>
<dbReference type="PANTHER" id="PTHR30625">
    <property type="entry name" value="PROTEIN TOLQ"/>
    <property type="match status" value="1"/>
</dbReference>
<sequence>MRVSDWKTTWIWLVDSSYALLDLMSTGGMVMWMLAVLSVLFWTLVLERFWYMQRQFPAWVSERTAAWKTICCNVCSRDWPRTVRAAWMAQAGEQLLIPLGVIKALVALFPLLGLLGTVTGMVAVFDVLAMSGTGNPRAMAAGVWQATLPTLAGMVLAIGGLFSLAHLERNARRALARLADQLRHD</sequence>
<dbReference type="PANTHER" id="PTHR30625:SF18">
    <property type="entry name" value="TONB2 ENERGY TRANSDUCTION SYSTEM INNER MEMBRANE COMPONENT EXBB"/>
    <property type="match status" value="1"/>
</dbReference>
<dbReference type="InterPro" id="IPR050790">
    <property type="entry name" value="ExbB/TolQ_transport"/>
</dbReference>
<keyword evidence="5 7" id="KW-0472">Membrane</keyword>
<gene>
    <name evidence="9" type="ORF">DFQ45_10112</name>
</gene>
<evidence type="ECO:0000256" key="4">
    <source>
        <dbReference type="ARBA" id="ARBA00022989"/>
    </source>
</evidence>
<accession>A0A4R6U9Y7</accession>
<keyword evidence="4 7" id="KW-1133">Transmembrane helix</keyword>
<evidence type="ECO:0000256" key="7">
    <source>
        <dbReference type="SAM" id="Phobius"/>
    </source>
</evidence>
<dbReference type="Pfam" id="PF01618">
    <property type="entry name" value="MotA_ExbB"/>
    <property type="match status" value="1"/>
</dbReference>
<keyword evidence="10" id="KW-1185">Reference proteome</keyword>
<evidence type="ECO:0000313" key="9">
    <source>
        <dbReference type="EMBL" id="TDQ39884.1"/>
    </source>
</evidence>
<name>A0A4R6U9Y7_9GAMM</name>
<keyword evidence="2" id="KW-1003">Cell membrane</keyword>
<organism evidence="9 10">
    <name type="scientific">Thiopseudomonas denitrificans</name>
    <dbReference type="NCBI Taxonomy" id="1501432"/>
    <lineage>
        <taxon>Bacteria</taxon>
        <taxon>Pseudomonadati</taxon>
        <taxon>Pseudomonadota</taxon>
        <taxon>Gammaproteobacteria</taxon>
        <taxon>Pseudomonadales</taxon>
        <taxon>Pseudomonadaceae</taxon>
        <taxon>Thiopseudomonas</taxon>
    </lineage>
</organism>
<feature type="domain" description="MotA/TolQ/ExbB proton channel" evidence="8">
    <location>
        <begin position="87"/>
        <end position="177"/>
    </location>
</feature>
<keyword evidence="6" id="KW-0813">Transport</keyword>
<evidence type="ECO:0000256" key="5">
    <source>
        <dbReference type="ARBA" id="ARBA00023136"/>
    </source>
</evidence>
<evidence type="ECO:0000313" key="10">
    <source>
        <dbReference type="Proteomes" id="UP000294575"/>
    </source>
</evidence>
<feature type="transmembrane region" description="Helical" evidence="7">
    <location>
        <begin position="104"/>
        <end position="128"/>
    </location>
</feature>
<reference evidence="9 10" key="1">
    <citation type="submission" date="2019-03" db="EMBL/GenBank/DDBJ databases">
        <title>Genomic Encyclopedia of Type Strains, Phase IV (KMG-IV): sequencing the most valuable type-strain genomes for metagenomic binning, comparative biology and taxonomic classification.</title>
        <authorList>
            <person name="Goeker M."/>
        </authorList>
    </citation>
    <scope>NUCLEOTIDE SEQUENCE [LARGE SCALE GENOMIC DNA]</scope>
    <source>
        <strain evidence="9 10">DSM 28679</strain>
    </source>
</reference>
<keyword evidence="6" id="KW-0653">Protein transport</keyword>
<evidence type="ECO:0000256" key="6">
    <source>
        <dbReference type="RuleBase" id="RU004057"/>
    </source>
</evidence>
<dbReference type="InterPro" id="IPR002898">
    <property type="entry name" value="MotA_ExbB_proton_chnl"/>
</dbReference>
<dbReference type="GO" id="GO:0005886">
    <property type="term" value="C:plasma membrane"/>
    <property type="evidence" value="ECO:0007669"/>
    <property type="project" value="UniProtKB-SubCell"/>
</dbReference>
<evidence type="ECO:0000256" key="3">
    <source>
        <dbReference type="ARBA" id="ARBA00022692"/>
    </source>
</evidence>
<dbReference type="AlphaFoldDB" id="A0A4R6U9Y7"/>
<dbReference type="GO" id="GO:0017038">
    <property type="term" value="P:protein import"/>
    <property type="evidence" value="ECO:0007669"/>
    <property type="project" value="TreeGrafter"/>
</dbReference>
<protein>
    <submittedName>
        <fullName evidence="9">Outer membrane transport energization protein ExbB</fullName>
    </submittedName>
</protein>
<feature type="transmembrane region" description="Helical" evidence="7">
    <location>
        <begin position="20"/>
        <end position="45"/>
    </location>
</feature>
<evidence type="ECO:0000256" key="2">
    <source>
        <dbReference type="ARBA" id="ARBA00022475"/>
    </source>
</evidence>
<proteinExistence type="inferred from homology"/>
<evidence type="ECO:0000259" key="8">
    <source>
        <dbReference type="Pfam" id="PF01618"/>
    </source>
</evidence>
<dbReference type="Proteomes" id="UP000294575">
    <property type="component" value="Unassembled WGS sequence"/>
</dbReference>
<feature type="transmembrane region" description="Helical" evidence="7">
    <location>
        <begin position="148"/>
        <end position="167"/>
    </location>
</feature>
<comment type="caution">
    <text evidence="9">The sequence shown here is derived from an EMBL/GenBank/DDBJ whole genome shotgun (WGS) entry which is preliminary data.</text>
</comment>
<comment type="similarity">
    <text evidence="6">Belongs to the exbB/tolQ family.</text>
</comment>